<dbReference type="InterPro" id="IPR015797">
    <property type="entry name" value="NUDIX_hydrolase-like_dom_sf"/>
</dbReference>
<evidence type="ECO:0000313" key="3">
    <source>
        <dbReference type="EMBL" id="CAG8480512.1"/>
    </source>
</evidence>
<evidence type="ECO:0000313" key="4">
    <source>
        <dbReference type="Proteomes" id="UP000789396"/>
    </source>
</evidence>
<evidence type="ECO:0000256" key="1">
    <source>
        <dbReference type="ARBA" id="ARBA00022723"/>
    </source>
</evidence>
<dbReference type="GO" id="GO:1901909">
    <property type="term" value="P:diadenosine hexaphosphate catabolic process"/>
    <property type="evidence" value="ECO:0007669"/>
    <property type="project" value="TreeGrafter"/>
</dbReference>
<dbReference type="Proteomes" id="UP000789396">
    <property type="component" value="Unassembled WGS sequence"/>
</dbReference>
<dbReference type="Gene3D" id="3.90.79.10">
    <property type="entry name" value="Nucleoside Triphosphate Pyrophosphohydrolase"/>
    <property type="match status" value="1"/>
</dbReference>
<dbReference type="SUPFAM" id="SSF55811">
    <property type="entry name" value="Nudix"/>
    <property type="match status" value="1"/>
</dbReference>
<keyword evidence="2" id="KW-0378">Hydrolase</keyword>
<dbReference type="GO" id="GO:1901911">
    <property type="term" value="P:adenosine 5'-(hexahydrogen pentaphosphate) catabolic process"/>
    <property type="evidence" value="ECO:0007669"/>
    <property type="project" value="TreeGrafter"/>
</dbReference>
<comment type="caution">
    <text evidence="3">The sequence shown here is derived from an EMBL/GenBank/DDBJ whole genome shotgun (WGS) entry which is preliminary data.</text>
</comment>
<keyword evidence="4" id="KW-1185">Reference proteome</keyword>
<dbReference type="GO" id="GO:0008486">
    <property type="term" value="F:diphosphoinositol-polyphosphate diphosphatase activity"/>
    <property type="evidence" value="ECO:0007669"/>
    <property type="project" value="TreeGrafter"/>
</dbReference>
<gene>
    <name evidence="3" type="ORF">RFULGI_LOCUS1520</name>
</gene>
<dbReference type="OrthoDB" id="2011998at2759"/>
<accession>A0A9N8W801</accession>
<evidence type="ECO:0000256" key="2">
    <source>
        <dbReference type="ARBA" id="ARBA00022801"/>
    </source>
</evidence>
<dbReference type="GO" id="GO:0034431">
    <property type="term" value="F:bis(5'-adenosyl)-hexaphosphatase activity"/>
    <property type="evidence" value="ECO:0007669"/>
    <property type="project" value="TreeGrafter"/>
</dbReference>
<dbReference type="PANTHER" id="PTHR12629:SF0">
    <property type="entry name" value="DIPHOSPHOINOSITOL-POLYPHOSPHATE DIPHOSPHATASE"/>
    <property type="match status" value="1"/>
</dbReference>
<dbReference type="EMBL" id="CAJVPZ010000953">
    <property type="protein sequence ID" value="CAG8480512.1"/>
    <property type="molecule type" value="Genomic_DNA"/>
</dbReference>
<dbReference type="GO" id="GO:0005634">
    <property type="term" value="C:nucleus"/>
    <property type="evidence" value="ECO:0007669"/>
    <property type="project" value="TreeGrafter"/>
</dbReference>
<dbReference type="GO" id="GO:0046872">
    <property type="term" value="F:metal ion binding"/>
    <property type="evidence" value="ECO:0007669"/>
    <property type="project" value="UniProtKB-KW"/>
</dbReference>
<dbReference type="AlphaFoldDB" id="A0A9N8W801"/>
<organism evidence="3 4">
    <name type="scientific">Racocetra fulgida</name>
    <dbReference type="NCBI Taxonomy" id="60492"/>
    <lineage>
        <taxon>Eukaryota</taxon>
        <taxon>Fungi</taxon>
        <taxon>Fungi incertae sedis</taxon>
        <taxon>Mucoromycota</taxon>
        <taxon>Glomeromycotina</taxon>
        <taxon>Glomeromycetes</taxon>
        <taxon>Diversisporales</taxon>
        <taxon>Gigasporaceae</taxon>
        <taxon>Racocetra</taxon>
    </lineage>
</organism>
<protein>
    <submittedName>
        <fullName evidence="3">4975_t:CDS:1</fullName>
    </submittedName>
</protein>
<sequence>MTESLNLMKARTGREKQVYKGNIRGWENDESKQEAAIRETYEEVTSLIGVWDHNVVNKKTGLPKSTFSFFEMEVERLEERWPEMDERDRQWVCFAYDDALKVLIKPFMREVVEQCSLAPSNKKSKKSEWSGDHGAYTFRDMTDLYNTIKVRKQINLIDL</sequence>
<dbReference type="GO" id="GO:0071543">
    <property type="term" value="P:diphosphoinositol polyphosphate metabolic process"/>
    <property type="evidence" value="ECO:0007669"/>
    <property type="project" value="TreeGrafter"/>
</dbReference>
<dbReference type="GO" id="GO:0000298">
    <property type="term" value="F:endopolyphosphatase activity"/>
    <property type="evidence" value="ECO:0007669"/>
    <property type="project" value="TreeGrafter"/>
</dbReference>
<dbReference type="GO" id="GO:1901907">
    <property type="term" value="P:diadenosine pentaphosphate catabolic process"/>
    <property type="evidence" value="ECO:0007669"/>
    <property type="project" value="TreeGrafter"/>
</dbReference>
<proteinExistence type="predicted"/>
<dbReference type="GO" id="GO:0005737">
    <property type="term" value="C:cytoplasm"/>
    <property type="evidence" value="ECO:0007669"/>
    <property type="project" value="TreeGrafter"/>
</dbReference>
<dbReference type="PANTHER" id="PTHR12629">
    <property type="entry name" value="DIPHOSPHOINOSITOL POLYPHOSPHATE PHOSPHOHYDROLASE"/>
    <property type="match status" value="1"/>
</dbReference>
<keyword evidence="1" id="KW-0479">Metal-binding</keyword>
<name>A0A9N8W801_9GLOM</name>
<dbReference type="GO" id="GO:0034432">
    <property type="term" value="F:bis(5'-adenosyl)-pentaphosphatase activity"/>
    <property type="evidence" value="ECO:0007669"/>
    <property type="project" value="TreeGrafter"/>
</dbReference>
<reference evidence="3" key="1">
    <citation type="submission" date="2021-06" db="EMBL/GenBank/DDBJ databases">
        <authorList>
            <person name="Kallberg Y."/>
            <person name="Tangrot J."/>
            <person name="Rosling A."/>
        </authorList>
    </citation>
    <scope>NUCLEOTIDE SEQUENCE</scope>
    <source>
        <strain evidence="3">IN212</strain>
    </source>
</reference>